<dbReference type="GO" id="GO:0005992">
    <property type="term" value="P:trehalose biosynthetic process"/>
    <property type="evidence" value="ECO:0007669"/>
    <property type="project" value="TreeGrafter"/>
</dbReference>
<dbReference type="CDD" id="cd11336">
    <property type="entry name" value="AmyAc_MTSase"/>
    <property type="match status" value="1"/>
</dbReference>
<name>A0A255H0H7_9ACTN</name>
<feature type="region of interest" description="Disordered" evidence="1">
    <location>
        <begin position="459"/>
        <end position="479"/>
    </location>
</feature>
<evidence type="ECO:0000313" key="3">
    <source>
        <dbReference type="EMBL" id="OYO21255.1"/>
    </source>
</evidence>
<dbReference type="Gene3D" id="1.10.10.470">
    <property type="entry name" value="Maltooligosyl trehalose synthase, domain 4"/>
    <property type="match status" value="1"/>
</dbReference>
<protein>
    <submittedName>
        <fullName evidence="3">Malto-oligosyltrehalose synthase</fullName>
    </submittedName>
</protein>
<comment type="caution">
    <text evidence="3">The sequence shown here is derived from an EMBL/GenBank/DDBJ whole genome shotgun (WGS) entry which is preliminary data.</text>
</comment>
<dbReference type="AlphaFoldDB" id="A0A255H0H7"/>
<dbReference type="RefSeq" id="WP_094364123.1">
    <property type="nucleotide sequence ID" value="NZ_NMVQ01000017.1"/>
</dbReference>
<dbReference type="InterPro" id="IPR017853">
    <property type="entry name" value="GH"/>
</dbReference>
<dbReference type="Gene3D" id="3.20.20.80">
    <property type="entry name" value="Glycosidases"/>
    <property type="match status" value="1"/>
</dbReference>
<organism evidence="3 4">
    <name type="scientific">Enemella dayhoffiae</name>
    <dbReference type="NCBI Taxonomy" id="2016507"/>
    <lineage>
        <taxon>Bacteria</taxon>
        <taxon>Bacillati</taxon>
        <taxon>Actinomycetota</taxon>
        <taxon>Actinomycetes</taxon>
        <taxon>Propionibacteriales</taxon>
        <taxon>Propionibacteriaceae</taxon>
        <taxon>Enemella</taxon>
    </lineage>
</organism>
<dbReference type="Proteomes" id="UP000216311">
    <property type="component" value="Unassembled WGS sequence"/>
</dbReference>
<keyword evidence="4" id="KW-1185">Reference proteome</keyword>
<accession>A0A255H0H7</accession>
<proteinExistence type="predicted"/>
<evidence type="ECO:0000313" key="4">
    <source>
        <dbReference type="Proteomes" id="UP000216311"/>
    </source>
</evidence>
<dbReference type="SUPFAM" id="SSF51445">
    <property type="entry name" value="(Trans)glycosidases"/>
    <property type="match status" value="1"/>
</dbReference>
<dbReference type="Gene3D" id="1.10.150.200">
    <property type="entry name" value="Maltooligosyl trehalose synthase, domain 3"/>
    <property type="match status" value="1"/>
</dbReference>
<evidence type="ECO:0000259" key="2">
    <source>
        <dbReference type="SMART" id="SM00642"/>
    </source>
</evidence>
<dbReference type="GO" id="GO:0047470">
    <property type="term" value="F:(1,4)-alpha-D-glucan 1-alpha-D-glucosylmutase activity"/>
    <property type="evidence" value="ECO:0007669"/>
    <property type="project" value="TreeGrafter"/>
</dbReference>
<reference evidence="3 4" key="1">
    <citation type="submission" date="2017-07" db="EMBL/GenBank/DDBJ databases">
        <title>Draft whole genome sequences of clinical Proprionibacteriaceae strains.</title>
        <authorList>
            <person name="Bernier A.-M."/>
            <person name="Bernard K."/>
            <person name="Domingo M.-C."/>
        </authorList>
    </citation>
    <scope>NUCLEOTIDE SEQUENCE [LARGE SCALE GENOMIC DNA]</scope>
    <source>
        <strain evidence="3 4">NML 130396</strain>
    </source>
</reference>
<dbReference type="OrthoDB" id="9761577at2"/>
<dbReference type="GO" id="GO:0030980">
    <property type="term" value="P:alpha-glucan catabolic process"/>
    <property type="evidence" value="ECO:0007669"/>
    <property type="project" value="TreeGrafter"/>
</dbReference>
<dbReference type="InterPro" id="IPR006047">
    <property type="entry name" value="GH13_cat_dom"/>
</dbReference>
<dbReference type="SMART" id="SM00642">
    <property type="entry name" value="Aamy"/>
    <property type="match status" value="1"/>
</dbReference>
<dbReference type="InterPro" id="IPR013797">
    <property type="entry name" value="Maltooligo_trehalose_synth_4"/>
</dbReference>
<dbReference type="PANTHER" id="PTHR10357">
    <property type="entry name" value="ALPHA-AMYLASE FAMILY MEMBER"/>
    <property type="match status" value="1"/>
</dbReference>
<dbReference type="NCBIfam" id="TIGR02401">
    <property type="entry name" value="trehalose_TreY"/>
    <property type="match status" value="1"/>
</dbReference>
<evidence type="ECO:0000256" key="1">
    <source>
        <dbReference type="SAM" id="MobiDB-lite"/>
    </source>
</evidence>
<dbReference type="InterPro" id="IPR012767">
    <property type="entry name" value="Trehalose_TreY"/>
</dbReference>
<feature type="domain" description="Glycosyl hydrolase family 13 catalytic" evidence="2">
    <location>
        <begin position="4"/>
        <end position="640"/>
    </location>
</feature>
<dbReference type="Pfam" id="PF00128">
    <property type="entry name" value="Alpha-amylase"/>
    <property type="match status" value="1"/>
</dbReference>
<sequence>MSTPVSTYRLQIRSSLTLADAAELTDYLADLGVDAVYLSPILTATSGSDHGYDTTDPTRIDPERGGEEGWRALIDGCRRQGLKVVVDIVPNHLGISAVAENPAWWDVLQHGRDSAYAAWFDLDWERAPILVPVLGDDGLDAVQLVDDEVRYHEHRFPLAPGSRREGDSVADVLGRQHYRLAHWSTGSTELNYRRFFAVTTLAGVRVEDPAVFDATHERVLRWVREDGINGLRIDHPDGLVDPGGYLQRLRDAANDVWIVAEKILEPGERLPEQWPIEGTTGYDAMTEVNQVFVDTEAEGRFTDFYRTVVGDERDLAAHVLQGKEMAATVLLPAELHRLAALVPDLPGDRVRAALVAITAHLPVYRSYLPVGRDHLDHAISEAIAADPSLEGIVADLLPVLTDPDSELCRRFQQFTGAVMAKGVEDTAYYRYTRFVALNEVGGDPARFGLSVADFHEAMADRQRRQPESMTALSTHDTKRGEDVRARMAVLTEVGELGRRWVQSFIDQSEIPDRAFASLLAQTFAGVGLIERDRMHAYAEKAMREASTGTTWTEPDDEFEATVHAAVDRAYDDENLNDALHRLLSQVQQPGWSNSLGQKLVQLTMPGVPDVYQGTELWEDSLVDPDNRRRVDFAQRRDLLRLTEPPVVDESGRAKFWVVHKALQLRHAHPELFGSYAPVMADGPAGHHLLGFDRGGAITLATRLPYALSTGHDGWGDTTITLDGRWRDVLTGAEHEGVVAVREVFHHYPVALLVRA</sequence>
<dbReference type="EMBL" id="NMVQ01000017">
    <property type="protein sequence ID" value="OYO21255.1"/>
    <property type="molecule type" value="Genomic_DNA"/>
</dbReference>
<dbReference type="PANTHER" id="PTHR10357:SF216">
    <property type="entry name" value="MALTOOLIGOSYL TREHALOSE SYNTHASE-RELATED"/>
    <property type="match status" value="1"/>
</dbReference>
<gene>
    <name evidence="3" type="primary">treY</name>
    <name evidence="3" type="ORF">CGZ93_10615</name>
</gene>
<dbReference type="Gene3D" id="3.30.1590.10">
    <property type="entry name" value="Maltooligosyl trehalose synthase, domain 2"/>
    <property type="match status" value="1"/>
</dbReference>